<proteinExistence type="predicted"/>
<protein>
    <submittedName>
        <fullName evidence="1">Uncharacterized protein</fullName>
    </submittedName>
</protein>
<organism evidence="1 2">
    <name type="scientific">Streptomyces calvus</name>
    <dbReference type="NCBI Taxonomy" id="67282"/>
    <lineage>
        <taxon>Bacteria</taxon>
        <taxon>Bacillati</taxon>
        <taxon>Actinomycetota</taxon>
        <taxon>Actinomycetes</taxon>
        <taxon>Kitasatosporales</taxon>
        <taxon>Streptomycetaceae</taxon>
        <taxon>Streptomyces</taxon>
    </lineage>
</organism>
<evidence type="ECO:0000313" key="2">
    <source>
        <dbReference type="Proteomes" id="UP000530412"/>
    </source>
</evidence>
<comment type="caution">
    <text evidence="1">The sequence shown here is derived from an EMBL/GenBank/DDBJ whole genome shotgun (WGS) entry which is preliminary data.</text>
</comment>
<dbReference type="Proteomes" id="UP000530412">
    <property type="component" value="Unassembled WGS sequence"/>
</dbReference>
<sequence>MVTEAPGSARLLLAPNVVHLAPEAAVFTAMKEGWARQQQARFLKASTIEPRLRLINRFEVFTGLYPWQWTPADGEAFITHLRSGANPIRMSRRGRTR</sequence>
<dbReference type="AlphaFoldDB" id="A0AA40SEC9"/>
<evidence type="ECO:0000313" key="1">
    <source>
        <dbReference type="EMBL" id="MBA8944768.1"/>
    </source>
</evidence>
<dbReference type="RefSeq" id="WP_233452448.1">
    <property type="nucleotide sequence ID" value="NZ_BMSU01000012.1"/>
</dbReference>
<name>A0AA40SEC9_9ACTN</name>
<accession>A0AA40SEC9</accession>
<reference evidence="1 2" key="1">
    <citation type="submission" date="2020-08" db="EMBL/GenBank/DDBJ databases">
        <title>Genomic Encyclopedia of Type Strains, Phase III (KMG-III): the genomes of soil and plant-associated and newly described type strains.</title>
        <authorList>
            <person name="Whitman W."/>
        </authorList>
    </citation>
    <scope>NUCLEOTIDE SEQUENCE [LARGE SCALE GENOMIC DNA]</scope>
    <source>
        <strain evidence="1 2">CECT 3271</strain>
    </source>
</reference>
<dbReference type="EMBL" id="JACJIE010000006">
    <property type="protein sequence ID" value="MBA8944768.1"/>
    <property type="molecule type" value="Genomic_DNA"/>
</dbReference>
<gene>
    <name evidence="1" type="ORF">FHS33_003206</name>
</gene>